<dbReference type="PANTHER" id="PTHR20854:SF4">
    <property type="entry name" value="INOSITOL-1-MONOPHOSPHATASE-RELATED"/>
    <property type="match status" value="1"/>
</dbReference>
<comment type="caution">
    <text evidence="4">The sequence shown here is derived from an EMBL/GenBank/DDBJ whole genome shotgun (WGS) entry which is preliminary data.</text>
</comment>
<keyword evidence="5" id="KW-1185">Reference proteome</keyword>
<keyword evidence="2" id="KW-0378">Hydrolase</keyword>
<name>A0ABR7TAM2_9LACT</name>
<evidence type="ECO:0000256" key="1">
    <source>
        <dbReference type="ARBA" id="ARBA00022723"/>
    </source>
</evidence>
<dbReference type="RefSeq" id="WP_051923381.1">
    <property type="nucleotide sequence ID" value="NZ_JBELZU010000017.1"/>
</dbReference>
<dbReference type="PRINTS" id="PR00377">
    <property type="entry name" value="IMPHPHTASES"/>
</dbReference>
<dbReference type="InterPro" id="IPR000760">
    <property type="entry name" value="Inositol_monophosphatase-like"/>
</dbReference>
<dbReference type="PANTHER" id="PTHR20854">
    <property type="entry name" value="INOSITOL MONOPHOSPHATASE"/>
    <property type="match status" value="1"/>
</dbReference>
<keyword evidence="1" id="KW-0479">Metal-binding</keyword>
<evidence type="ECO:0000313" key="4">
    <source>
        <dbReference type="EMBL" id="MBC9825003.1"/>
    </source>
</evidence>
<dbReference type="Proteomes" id="UP000638836">
    <property type="component" value="Unassembled WGS sequence"/>
</dbReference>
<dbReference type="EMBL" id="WNJQ01000003">
    <property type="protein sequence ID" value="MBC9825003.1"/>
    <property type="molecule type" value="Genomic_DNA"/>
</dbReference>
<gene>
    <name evidence="4" type="ORF">GLO26_04050</name>
</gene>
<evidence type="ECO:0000256" key="3">
    <source>
        <dbReference type="ARBA" id="ARBA00022842"/>
    </source>
</evidence>
<dbReference type="Gene3D" id="3.40.190.80">
    <property type="match status" value="1"/>
</dbReference>
<dbReference type="PROSITE" id="PS00629">
    <property type="entry name" value="IMP_1"/>
    <property type="match status" value="1"/>
</dbReference>
<dbReference type="Gene3D" id="3.30.540.10">
    <property type="entry name" value="Fructose-1,6-Bisphosphatase, subunit A, domain 1"/>
    <property type="match status" value="1"/>
</dbReference>
<accession>A0ABR7TAM2</accession>
<dbReference type="Pfam" id="PF00459">
    <property type="entry name" value="Inositol_P"/>
    <property type="match status" value="1"/>
</dbReference>
<dbReference type="CDD" id="cd01637">
    <property type="entry name" value="IMPase_like"/>
    <property type="match status" value="1"/>
</dbReference>
<proteinExistence type="predicted"/>
<sequence length="263" mass="29070">MNVLNQFIERTQLIQEWIYDAAKLIKSSFEENLDIQQKSNRNDLVTNIDKAVEKQFIEKIHQFFPGERIMGEEGFGDEFQNLDGIVWIIDPIDGTLNFIKQQYDFAIMVAVYEDGIGQAGFIYDVMQDKMYSAHKGKGAYCNKKKLPPVKDLSLKEGLVAISSALMSKEEGLARLVGRASSGVRLIGSAGIETAHVASGQLIGYIAASLAPWDIAAGKIIAEEVGLIYTKMNGSSIDLLQKNPSLVATPTAHKEIIMLLNTKK</sequence>
<organism evidence="4 5">
    <name type="scientific">Carnobacterium inhibens</name>
    <dbReference type="NCBI Taxonomy" id="147709"/>
    <lineage>
        <taxon>Bacteria</taxon>
        <taxon>Bacillati</taxon>
        <taxon>Bacillota</taxon>
        <taxon>Bacilli</taxon>
        <taxon>Lactobacillales</taxon>
        <taxon>Carnobacteriaceae</taxon>
        <taxon>Carnobacterium</taxon>
    </lineage>
</organism>
<evidence type="ECO:0000256" key="2">
    <source>
        <dbReference type="ARBA" id="ARBA00022801"/>
    </source>
</evidence>
<dbReference type="InterPro" id="IPR020583">
    <property type="entry name" value="Inositol_monoP_metal-BS"/>
</dbReference>
<protein>
    <submittedName>
        <fullName evidence="4">Inositol monophosphatase</fullName>
    </submittedName>
</protein>
<evidence type="ECO:0000313" key="5">
    <source>
        <dbReference type="Proteomes" id="UP000638836"/>
    </source>
</evidence>
<keyword evidence="3" id="KW-0460">Magnesium</keyword>
<dbReference type="SUPFAM" id="SSF56655">
    <property type="entry name" value="Carbohydrate phosphatase"/>
    <property type="match status" value="1"/>
</dbReference>
<reference evidence="4 5" key="1">
    <citation type="journal article" date="2020" name="Microorganisms">
        <title>New Insight into Antimicrobial Compounds from Food and Marine-Sourced Carnobacterium Species through Phenotype and Genome Analyses.</title>
        <authorList>
            <person name="Begrem S."/>
            <person name="Ivaniuk F."/>
            <person name="Gigout-Chevalier F."/>
            <person name="Kolypczuk L."/>
            <person name="Bonnetot S."/>
            <person name="Leroi F."/>
            <person name="Grovel O."/>
            <person name="Delbarre-Ladrat C."/>
            <person name="Passerini D."/>
        </authorList>
    </citation>
    <scope>NUCLEOTIDE SEQUENCE [LARGE SCALE GENOMIC DNA]</scope>
    <source>
        <strain evidence="4 5">MIP2551</strain>
    </source>
</reference>